<protein>
    <submittedName>
        <fullName evidence="2">Uncharacterized protein</fullName>
    </submittedName>
</protein>
<feature type="compositionally biased region" description="Low complexity" evidence="1">
    <location>
        <begin position="183"/>
        <end position="195"/>
    </location>
</feature>
<accession>A0A167RDS9</accession>
<dbReference type="Proteomes" id="UP000076738">
    <property type="component" value="Unassembled WGS sequence"/>
</dbReference>
<dbReference type="AlphaFoldDB" id="A0A167RDS9"/>
<keyword evidence="3" id="KW-1185">Reference proteome</keyword>
<evidence type="ECO:0000313" key="3">
    <source>
        <dbReference type="Proteomes" id="UP000076738"/>
    </source>
</evidence>
<feature type="region of interest" description="Disordered" evidence="1">
    <location>
        <begin position="110"/>
        <end position="241"/>
    </location>
</feature>
<dbReference type="EMBL" id="KV417268">
    <property type="protein sequence ID" value="KZP00803.1"/>
    <property type="molecule type" value="Genomic_DNA"/>
</dbReference>
<reference evidence="2 3" key="1">
    <citation type="journal article" date="2016" name="Mol. Biol. Evol.">
        <title>Comparative Genomics of Early-Diverging Mushroom-Forming Fungi Provides Insights into the Origins of Lignocellulose Decay Capabilities.</title>
        <authorList>
            <person name="Nagy L.G."/>
            <person name="Riley R."/>
            <person name="Tritt A."/>
            <person name="Adam C."/>
            <person name="Daum C."/>
            <person name="Floudas D."/>
            <person name="Sun H."/>
            <person name="Yadav J.S."/>
            <person name="Pangilinan J."/>
            <person name="Larsson K.H."/>
            <person name="Matsuura K."/>
            <person name="Barry K."/>
            <person name="Labutti K."/>
            <person name="Kuo R."/>
            <person name="Ohm R.A."/>
            <person name="Bhattacharya S.S."/>
            <person name="Shirouzu T."/>
            <person name="Yoshinaga Y."/>
            <person name="Martin F.M."/>
            <person name="Grigoriev I.V."/>
            <person name="Hibbett D.S."/>
        </authorList>
    </citation>
    <scope>NUCLEOTIDE SEQUENCE [LARGE SCALE GENOMIC DNA]</scope>
    <source>
        <strain evidence="2 3">TUFC12733</strain>
    </source>
</reference>
<sequence length="384" mass="41350">MAPLVAQPIPEIPSPRDPLHKPGEEGGEGLIIPPLCCWPPHLPSFPSKAAASLSPSALCFLFVDSGRRHSTPWEFALGSEITTRSAGFQLLGLVTTTTIEFSRTTTTALPGQLPTPYRSSILTVPSGATRARPPSPHAHGARTPPFPPATRHWPAVPPSRASDLLSPRQGTASTPGSDLHVKSPSGPGSGPSTSTLASPEERRGSVSREGGGAEKTRRPRGSRARRNNGGNAAQERRNRPKTLYECMNIPAHERQHDKCRITAICDVNSHALPTCRIAVHYYGTCASNWQGIRVARSGAMRSHICIQLLRSLQIRASRHTSGCLQMPSEADRVGRSERREFGSKSVPVSLTGRKSNRMGRPAVWSQQPLLGIPPPLLATHDLCT</sequence>
<evidence type="ECO:0000256" key="1">
    <source>
        <dbReference type="SAM" id="MobiDB-lite"/>
    </source>
</evidence>
<evidence type="ECO:0000313" key="2">
    <source>
        <dbReference type="EMBL" id="KZP00803.1"/>
    </source>
</evidence>
<name>A0A167RDS9_CALVF</name>
<feature type="compositionally biased region" description="Basic and acidic residues" evidence="1">
    <location>
        <begin position="199"/>
        <end position="216"/>
    </location>
</feature>
<organism evidence="2 3">
    <name type="scientific">Calocera viscosa (strain TUFC12733)</name>
    <dbReference type="NCBI Taxonomy" id="1330018"/>
    <lineage>
        <taxon>Eukaryota</taxon>
        <taxon>Fungi</taxon>
        <taxon>Dikarya</taxon>
        <taxon>Basidiomycota</taxon>
        <taxon>Agaricomycotina</taxon>
        <taxon>Dacrymycetes</taxon>
        <taxon>Dacrymycetales</taxon>
        <taxon>Dacrymycetaceae</taxon>
        <taxon>Calocera</taxon>
    </lineage>
</organism>
<proteinExistence type="predicted"/>
<feature type="region of interest" description="Disordered" evidence="1">
    <location>
        <begin position="334"/>
        <end position="358"/>
    </location>
</feature>
<gene>
    <name evidence="2" type="ORF">CALVIDRAFT_213853</name>
</gene>
<feature type="compositionally biased region" description="Basic residues" evidence="1">
    <location>
        <begin position="217"/>
        <end position="226"/>
    </location>
</feature>
<feature type="region of interest" description="Disordered" evidence="1">
    <location>
        <begin position="1"/>
        <end position="25"/>
    </location>
</feature>